<comment type="caution">
    <text evidence="1">The sequence shown here is derived from an EMBL/GenBank/DDBJ whole genome shotgun (WGS) entry which is preliminary data.</text>
</comment>
<dbReference type="AlphaFoldDB" id="A0AAV4RVX9"/>
<accession>A0AAV4RVX9</accession>
<dbReference type="EMBL" id="BPLQ01006749">
    <property type="protein sequence ID" value="GIY24849.1"/>
    <property type="molecule type" value="Genomic_DNA"/>
</dbReference>
<name>A0AAV4RVX9_9ARAC</name>
<dbReference type="PANTHER" id="PTHR46697:SF1">
    <property type="entry name" value="FORMIN-BINDING PROTEIN 4"/>
    <property type="match status" value="1"/>
</dbReference>
<proteinExistence type="predicted"/>
<organism evidence="1 2">
    <name type="scientific">Caerostris darwini</name>
    <dbReference type="NCBI Taxonomy" id="1538125"/>
    <lineage>
        <taxon>Eukaryota</taxon>
        <taxon>Metazoa</taxon>
        <taxon>Ecdysozoa</taxon>
        <taxon>Arthropoda</taxon>
        <taxon>Chelicerata</taxon>
        <taxon>Arachnida</taxon>
        <taxon>Araneae</taxon>
        <taxon>Araneomorphae</taxon>
        <taxon>Entelegynae</taxon>
        <taxon>Araneoidea</taxon>
        <taxon>Araneidae</taxon>
        <taxon>Caerostris</taxon>
    </lineage>
</organism>
<dbReference type="PANTHER" id="PTHR46697">
    <property type="entry name" value="FORMIN-BINDING PROTEIN 4"/>
    <property type="match status" value="1"/>
</dbReference>
<evidence type="ECO:0000313" key="1">
    <source>
        <dbReference type="EMBL" id="GIY24849.1"/>
    </source>
</evidence>
<dbReference type="InterPro" id="IPR053076">
    <property type="entry name" value="WW_domain_protein"/>
</dbReference>
<reference evidence="1 2" key="1">
    <citation type="submission" date="2021-06" db="EMBL/GenBank/DDBJ databases">
        <title>Caerostris darwini draft genome.</title>
        <authorList>
            <person name="Kono N."/>
            <person name="Arakawa K."/>
        </authorList>
    </citation>
    <scope>NUCLEOTIDE SEQUENCE [LARGE SCALE GENOMIC DNA]</scope>
</reference>
<protein>
    <submittedName>
        <fullName evidence="1">WW domain-containing protein</fullName>
    </submittedName>
</protein>
<dbReference type="Proteomes" id="UP001054837">
    <property type="component" value="Unassembled WGS sequence"/>
</dbReference>
<keyword evidence="2" id="KW-1185">Reference proteome</keyword>
<sequence>MPDHKICKNPNDLKVVNFIKSDDVLDLKTLNDEVICHEANVLLDENIKAKNEYNHINVEEHKEKFSNKQKIVEMMYPSTVEEAKTSSEDDINSSKDIVILKGEGGIFVINKKKRERSSKVPFASSVSLKVEDDLEEIDRALCEALDAKKNQRDVESTTLSIISEKISDKDPSNTKASGTENFKHEIQECVSMLTDKLKFWLASHSSHKCFTTLFSQLQTRIVDWLAGALESKYFMARLKELDKFLHHYEMSVVSGQWTCQWDSQQNILDFHLSQKTNAAFLDCKYCSPLNRNSGVVKSDHLYGKVAVHQVEGKSKIHLYQHKNSTYAVDIPRRIA</sequence>
<gene>
    <name evidence="1" type="primary">AVEN_150594_1</name>
    <name evidence="1" type="ORF">CDAR_613492</name>
</gene>
<evidence type="ECO:0000313" key="2">
    <source>
        <dbReference type="Proteomes" id="UP001054837"/>
    </source>
</evidence>